<reference evidence="3" key="1">
    <citation type="submission" date="2016-11" db="EMBL/GenBank/DDBJ databases">
        <authorList>
            <person name="Varghese N."/>
            <person name="Submissions S."/>
        </authorList>
    </citation>
    <scope>NUCLEOTIDE SEQUENCE [LARGE SCALE GENOMIC DNA]</scope>
    <source>
        <strain evidence="3">DSM 19055</strain>
    </source>
</reference>
<dbReference type="OrthoDB" id="6334863at2"/>
<dbReference type="RefSeq" id="WP_073060893.1">
    <property type="nucleotide sequence ID" value="NZ_FQWT01000001.1"/>
</dbReference>
<keyword evidence="1" id="KW-1133">Transmembrane helix</keyword>
<evidence type="ECO:0000256" key="1">
    <source>
        <dbReference type="SAM" id="Phobius"/>
    </source>
</evidence>
<keyword evidence="1" id="KW-0812">Transmembrane</keyword>
<feature type="transmembrane region" description="Helical" evidence="1">
    <location>
        <begin position="442"/>
        <end position="460"/>
    </location>
</feature>
<name>A0A1M5LUA2_9FLAO</name>
<dbReference type="SUPFAM" id="SSF82185">
    <property type="entry name" value="Histone H3 K4-specific methyltransferase SET7/9 N-terminal domain"/>
    <property type="match status" value="1"/>
</dbReference>
<dbReference type="eggNOG" id="ENOG502ZZBR">
    <property type="taxonomic scope" value="Bacteria"/>
</dbReference>
<dbReference type="Proteomes" id="UP000184047">
    <property type="component" value="Unassembled WGS sequence"/>
</dbReference>
<sequence>MNFEIKYGKGLLSINYEPRYYSESLTIGKSPVLFLWDDCDDPGDENLVLLPVDEESKYLINNTLQNIDLDVDYTDRIEDLFDVLKPLLRLLKNGKYHLSFSEHRLHKSFGPIAAFAEERLNREEVEKEIEKYNGKLYQNNIYDYTYRGQYDSTYRFNEYELPFVAWKSRQETNINLIQHYESLISSGARPFAIIFTSEFLEDNYLHEYILDGHHKLCAYKNLGIDPPCAVIKFIAEEKGQLGLDLERISELIFPWQFNHFYNNWDGKEEYFKNNPHSMLKKHIKNGWITFLYPDGRKRGEGFYINDIPDGDFKYWYENGKISNVKSFSFGKPVRKSVYYHDDVAVDAENYGNKGYEFIYKDGDLRITKNWNREGKIESIAVHEPKSIKQTPLTEQVVWEYSSESYKNILKQRKEDEIKKKLEKEERDLQLAKIRKQEKIYEWLKILLVMVIIVVIVIYFYKT</sequence>
<evidence type="ECO:0008006" key="4">
    <source>
        <dbReference type="Google" id="ProtNLM"/>
    </source>
</evidence>
<organism evidence="2 3">
    <name type="scientific">Chryseobacterium oranimense</name>
    <dbReference type="NCBI Taxonomy" id="421058"/>
    <lineage>
        <taxon>Bacteria</taxon>
        <taxon>Pseudomonadati</taxon>
        <taxon>Bacteroidota</taxon>
        <taxon>Flavobacteriia</taxon>
        <taxon>Flavobacteriales</taxon>
        <taxon>Weeksellaceae</taxon>
        <taxon>Chryseobacterium group</taxon>
        <taxon>Chryseobacterium</taxon>
    </lineage>
</organism>
<dbReference type="Gene3D" id="2.20.110.10">
    <property type="entry name" value="Histone H3 K4-specific methyltransferase SET7/9 N-terminal domain"/>
    <property type="match status" value="1"/>
</dbReference>
<dbReference type="STRING" id="421058.SAMN05421866_1199"/>
<dbReference type="AlphaFoldDB" id="A0A1M5LUA2"/>
<protein>
    <recommendedName>
        <fullName evidence="4">MORN repeat variant</fullName>
    </recommendedName>
</protein>
<evidence type="ECO:0000313" key="3">
    <source>
        <dbReference type="Proteomes" id="UP000184047"/>
    </source>
</evidence>
<dbReference type="EMBL" id="FQWT01000001">
    <property type="protein sequence ID" value="SHG67973.1"/>
    <property type="molecule type" value="Genomic_DNA"/>
</dbReference>
<proteinExistence type="predicted"/>
<gene>
    <name evidence="2" type="ORF">SAMN05421866_1199</name>
</gene>
<accession>A0A1M5LUA2</accession>
<keyword evidence="1" id="KW-0472">Membrane</keyword>
<keyword evidence="3" id="KW-1185">Reference proteome</keyword>
<evidence type="ECO:0000313" key="2">
    <source>
        <dbReference type="EMBL" id="SHG67973.1"/>
    </source>
</evidence>